<name>A0ABD6EAM4_9BILA</name>
<keyword evidence="3" id="KW-1185">Reference proteome</keyword>
<dbReference type="EMBL" id="JBGFUD010000411">
    <property type="protein sequence ID" value="MFH4974471.1"/>
    <property type="molecule type" value="Genomic_DNA"/>
</dbReference>
<organism evidence="2 3">
    <name type="scientific">Gnathostoma spinigerum</name>
    <dbReference type="NCBI Taxonomy" id="75299"/>
    <lineage>
        <taxon>Eukaryota</taxon>
        <taxon>Metazoa</taxon>
        <taxon>Ecdysozoa</taxon>
        <taxon>Nematoda</taxon>
        <taxon>Chromadorea</taxon>
        <taxon>Rhabditida</taxon>
        <taxon>Spirurina</taxon>
        <taxon>Gnathostomatomorpha</taxon>
        <taxon>Gnathostomatoidea</taxon>
        <taxon>Gnathostomatidae</taxon>
        <taxon>Gnathostoma</taxon>
    </lineage>
</organism>
<evidence type="ECO:0000313" key="3">
    <source>
        <dbReference type="Proteomes" id="UP001608902"/>
    </source>
</evidence>
<feature type="region of interest" description="Disordered" evidence="1">
    <location>
        <begin position="91"/>
        <end position="110"/>
    </location>
</feature>
<proteinExistence type="predicted"/>
<protein>
    <submittedName>
        <fullName evidence="2">Uncharacterized protein</fullName>
    </submittedName>
</protein>
<evidence type="ECO:0000256" key="1">
    <source>
        <dbReference type="SAM" id="MobiDB-lite"/>
    </source>
</evidence>
<dbReference type="Proteomes" id="UP001608902">
    <property type="component" value="Unassembled WGS sequence"/>
</dbReference>
<dbReference type="AlphaFoldDB" id="A0ABD6EAM4"/>
<evidence type="ECO:0000313" key="2">
    <source>
        <dbReference type="EMBL" id="MFH4974471.1"/>
    </source>
</evidence>
<comment type="caution">
    <text evidence="2">The sequence shown here is derived from an EMBL/GenBank/DDBJ whole genome shotgun (WGS) entry which is preliminary data.</text>
</comment>
<reference evidence="2 3" key="1">
    <citation type="submission" date="2024-08" db="EMBL/GenBank/DDBJ databases">
        <title>Gnathostoma spinigerum genome.</title>
        <authorList>
            <person name="Gonzalez-Bertolin B."/>
            <person name="Monzon S."/>
            <person name="Zaballos A."/>
            <person name="Jimenez P."/>
            <person name="Dekumyoy P."/>
            <person name="Varona S."/>
            <person name="Cuesta I."/>
            <person name="Sumanam S."/>
            <person name="Adisakwattana P."/>
            <person name="Gasser R.B."/>
            <person name="Hernandez-Gonzalez A."/>
            <person name="Young N.D."/>
            <person name="Perteguer M.J."/>
        </authorList>
    </citation>
    <scope>NUCLEOTIDE SEQUENCE [LARGE SCALE GENOMIC DNA]</scope>
    <source>
        <strain evidence="2">AL3</strain>
        <tissue evidence="2">Liver</tissue>
    </source>
</reference>
<sequence>MHAGESSDTEDLASPDNTIRTFAEFLRKCTVRDRLDLANKCMHDMQEVILRDSKEETPLQAREHSTCPSTCLRVMDDSSVADDSECNDLESAPLIKRSPTTRSAPSHTLHPSALHAKTSSTSCFNSTLHDPSSSSNLSVRFTEPSDLNKSALLGSIAASSSMNDDQIKRLSADIAAENTDMIHFQQILNRWIRSQTGCRLSAFLLISRECNACFCQVCGEHILKESVNCGEASILYSLYPGGQPDSRTEEPVQSDRPPVCVDINTLSERFREKVLTIAESESESLKKESLDSLCGTLILLQARCGFISGLLLIHRNEGTIEAEMKILMPHVHMIGTLMSLVANVEEQKRLARQSQVFLSIAQNVFSSLLRNDSDVLTQVYNE</sequence>
<accession>A0ABD6EAM4</accession>
<gene>
    <name evidence="2" type="ORF">AB6A40_001180</name>
</gene>